<organism evidence="2 3">
    <name type="scientific">Blyttiomyces helicus</name>
    <dbReference type="NCBI Taxonomy" id="388810"/>
    <lineage>
        <taxon>Eukaryota</taxon>
        <taxon>Fungi</taxon>
        <taxon>Fungi incertae sedis</taxon>
        <taxon>Chytridiomycota</taxon>
        <taxon>Chytridiomycota incertae sedis</taxon>
        <taxon>Chytridiomycetes</taxon>
        <taxon>Chytridiomycetes incertae sedis</taxon>
        <taxon>Blyttiomyces</taxon>
    </lineage>
</organism>
<keyword evidence="1" id="KW-1133">Transmembrane helix</keyword>
<dbReference type="Proteomes" id="UP000269721">
    <property type="component" value="Unassembled WGS sequence"/>
</dbReference>
<dbReference type="EMBL" id="KZ993855">
    <property type="protein sequence ID" value="RKO94602.1"/>
    <property type="molecule type" value="Genomic_DNA"/>
</dbReference>
<proteinExistence type="predicted"/>
<sequence>MLLGSIVMFLRLIPEGDVRVHNWVYAGYVQGVGLQVGRGDGDDHDLGLINGYLVERVVDAILVVGDAVHLQVPAALVGNVVDGNLQVDTVLDNDDVGLLMLTGTPYSRLVDSGVLPVDDVPPVVYVGGYRLQLGLVLVTLEVMFRLMEYAMAILVLVLITTFVLT</sequence>
<feature type="non-terminal residue" evidence="2">
    <location>
        <position position="165"/>
    </location>
</feature>
<accession>A0A4P9WPX2</accession>
<name>A0A4P9WPX2_9FUNG</name>
<gene>
    <name evidence="2" type="ORF">BDK51DRAFT_35223</name>
</gene>
<keyword evidence="1" id="KW-0472">Membrane</keyword>
<reference evidence="3" key="1">
    <citation type="journal article" date="2018" name="Nat. Microbiol.">
        <title>Leveraging single-cell genomics to expand the fungal tree of life.</title>
        <authorList>
            <person name="Ahrendt S.R."/>
            <person name="Quandt C.A."/>
            <person name="Ciobanu D."/>
            <person name="Clum A."/>
            <person name="Salamov A."/>
            <person name="Andreopoulos B."/>
            <person name="Cheng J.F."/>
            <person name="Woyke T."/>
            <person name="Pelin A."/>
            <person name="Henrissat B."/>
            <person name="Reynolds N.K."/>
            <person name="Benny G.L."/>
            <person name="Smith M.E."/>
            <person name="James T.Y."/>
            <person name="Grigoriev I.V."/>
        </authorList>
    </citation>
    <scope>NUCLEOTIDE SEQUENCE [LARGE SCALE GENOMIC DNA]</scope>
</reference>
<evidence type="ECO:0000313" key="3">
    <source>
        <dbReference type="Proteomes" id="UP000269721"/>
    </source>
</evidence>
<evidence type="ECO:0000256" key="1">
    <source>
        <dbReference type="SAM" id="Phobius"/>
    </source>
</evidence>
<dbReference type="AlphaFoldDB" id="A0A4P9WPX2"/>
<protein>
    <submittedName>
        <fullName evidence="2">Uncharacterized protein</fullName>
    </submittedName>
</protein>
<evidence type="ECO:0000313" key="2">
    <source>
        <dbReference type="EMBL" id="RKO94602.1"/>
    </source>
</evidence>
<keyword evidence="1" id="KW-0812">Transmembrane</keyword>
<keyword evidence="3" id="KW-1185">Reference proteome</keyword>
<feature type="transmembrane region" description="Helical" evidence="1">
    <location>
        <begin position="146"/>
        <end position="164"/>
    </location>
</feature>